<sequence length="352" mass="41012">MLPFTLNDSSKPVDLNFHHENNTPEFIKMKFFATLEEQCVQRITKLFKYYTFTNLQDLYEIHNYLETATPFMETIAERCLYHYNGNATLLFIPFLLLKGKLLVRDENINEVMLWIENLDNRSHYEQVRKLTSLKFHASIPENYFKLLPLLSKMPNITKLQLTSWTNDEVLAALGMYCKNLEVLDSINDGQATVTDVGLGYLSHLSSLKMILFCRVADEWDYEDKYKFTGKGIALLMLYLKNLERIVCPEYLLRDALHYIYQMNFIKCLESNNYLSIRTLFLAYPDVPANTITMIPLLCPLLENLSIYVPNIFDSSYQMSLKKLINLKKLKLEFGSVCNFDINTVDTIVQGVI</sequence>
<proteinExistence type="predicted"/>
<gene>
    <name evidence="1" type="ORF">Anas_05188</name>
</gene>
<dbReference type="InterPro" id="IPR032675">
    <property type="entry name" value="LRR_dom_sf"/>
</dbReference>
<name>A0A5N5T501_9CRUS</name>
<dbReference type="Gene3D" id="3.80.10.10">
    <property type="entry name" value="Ribonuclease Inhibitor"/>
    <property type="match status" value="1"/>
</dbReference>
<dbReference type="AlphaFoldDB" id="A0A5N5T501"/>
<comment type="caution">
    <text evidence="1">The sequence shown here is derived from an EMBL/GenBank/DDBJ whole genome shotgun (WGS) entry which is preliminary data.</text>
</comment>
<dbReference type="OrthoDB" id="6367911at2759"/>
<dbReference type="Proteomes" id="UP000326759">
    <property type="component" value="Unassembled WGS sequence"/>
</dbReference>
<protein>
    <submittedName>
        <fullName evidence="1">Uncharacterized protein</fullName>
    </submittedName>
</protein>
<dbReference type="SUPFAM" id="SSF52047">
    <property type="entry name" value="RNI-like"/>
    <property type="match status" value="1"/>
</dbReference>
<accession>A0A5N5T501</accession>
<reference evidence="1 2" key="1">
    <citation type="journal article" date="2019" name="PLoS Biol.">
        <title>Sex chromosomes control vertical transmission of feminizing Wolbachia symbionts in an isopod.</title>
        <authorList>
            <person name="Becking T."/>
            <person name="Chebbi M.A."/>
            <person name="Giraud I."/>
            <person name="Moumen B."/>
            <person name="Laverre T."/>
            <person name="Caubet Y."/>
            <person name="Peccoud J."/>
            <person name="Gilbert C."/>
            <person name="Cordaux R."/>
        </authorList>
    </citation>
    <scope>NUCLEOTIDE SEQUENCE [LARGE SCALE GENOMIC DNA]</scope>
    <source>
        <strain evidence="1">ANa2</strain>
        <tissue evidence="1">Whole body excluding digestive tract and cuticle</tissue>
    </source>
</reference>
<dbReference type="EMBL" id="SEYY01011456">
    <property type="protein sequence ID" value="KAB7501169.1"/>
    <property type="molecule type" value="Genomic_DNA"/>
</dbReference>
<organism evidence="1 2">
    <name type="scientific">Armadillidium nasatum</name>
    <dbReference type="NCBI Taxonomy" id="96803"/>
    <lineage>
        <taxon>Eukaryota</taxon>
        <taxon>Metazoa</taxon>
        <taxon>Ecdysozoa</taxon>
        <taxon>Arthropoda</taxon>
        <taxon>Crustacea</taxon>
        <taxon>Multicrustacea</taxon>
        <taxon>Malacostraca</taxon>
        <taxon>Eumalacostraca</taxon>
        <taxon>Peracarida</taxon>
        <taxon>Isopoda</taxon>
        <taxon>Oniscidea</taxon>
        <taxon>Crinocheta</taxon>
        <taxon>Armadillidiidae</taxon>
        <taxon>Armadillidium</taxon>
    </lineage>
</organism>
<evidence type="ECO:0000313" key="2">
    <source>
        <dbReference type="Proteomes" id="UP000326759"/>
    </source>
</evidence>
<keyword evidence="2" id="KW-1185">Reference proteome</keyword>
<evidence type="ECO:0000313" key="1">
    <source>
        <dbReference type="EMBL" id="KAB7501169.1"/>
    </source>
</evidence>